<accession>A0ACD3A7I1</accession>
<protein>
    <submittedName>
        <fullName evidence="1">Uncharacterized protein</fullName>
    </submittedName>
</protein>
<proteinExistence type="predicted"/>
<reference evidence="1 2" key="1">
    <citation type="journal article" date="2019" name="Nat. Ecol. Evol.">
        <title>Megaphylogeny resolves global patterns of mushroom evolution.</title>
        <authorList>
            <person name="Varga T."/>
            <person name="Krizsan K."/>
            <person name="Foldi C."/>
            <person name="Dima B."/>
            <person name="Sanchez-Garcia M."/>
            <person name="Sanchez-Ramirez S."/>
            <person name="Szollosi G.J."/>
            <person name="Szarkandi J.G."/>
            <person name="Papp V."/>
            <person name="Albert L."/>
            <person name="Andreopoulos W."/>
            <person name="Angelini C."/>
            <person name="Antonin V."/>
            <person name="Barry K.W."/>
            <person name="Bougher N.L."/>
            <person name="Buchanan P."/>
            <person name="Buyck B."/>
            <person name="Bense V."/>
            <person name="Catcheside P."/>
            <person name="Chovatia M."/>
            <person name="Cooper J."/>
            <person name="Damon W."/>
            <person name="Desjardin D."/>
            <person name="Finy P."/>
            <person name="Geml J."/>
            <person name="Haridas S."/>
            <person name="Hughes K."/>
            <person name="Justo A."/>
            <person name="Karasinski D."/>
            <person name="Kautmanova I."/>
            <person name="Kiss B."/>
            <person name="Kocsube S."/>
            <person name="Kotiranta H."/>
            <person name="LaButti K.M."/>
            <person name="Lechner B.E."/>
            <person name="Liimatainen K."/>
            <person name="Lipzen A."/>
            <person name="Lukacs Z."/>
            <person name="Mihaltcheva S."/>
            <person name="Morgado L.N."/>
            <person name="Niskanen T."/>
            <person name="Noordeloos M.E."/>
            <person name="Ohm R.A."/>
            <person name="Ortiz-Santana B."/>
            <person name="Ovrebo C."/>
            <person name="Racz N."/>
            <person name="Riley R."/>
            <person name="Savchenko A."/>
            <person name="Shiryaev A."/>
            <person name="Soop K."/>
            <person name="Spirin V."/>
            <person name="Szebenyi C."/>
            <person name="Tomsovsky M."/>
            <person name="Tulloss R.E."/>
            <person name="Uehling J."/>
            <person name="Grigoriev I.V."/>
            <person name="Vagvolgyi C."/>
            <person name="Papp T."/>
            <person name="Martin F.M."/>
            <person name="Miettinen O."/>
            <person name="Hibbett D.S."/>
            <person name="Nagy L.G."/>
        </authorList>
    </citation>
    <scope>NUCLEOTIDE SEQUENCE [LARGE SCALE GENOMIC DNA]</scope>
    <source>
        <strain evidence="1 2">NL-1719</strain>
    </source>
</reference>
<name>A0ACD3A7I1_9AGAR</name>
<gene>
    <name evidence="1" type="ORF">BDN72DRAFT_849865</name>
</gene>
<sequence>MTQYKRQYTRLGIIIGRLGKVGKVVLYLEEGNVFGLHRSGAGMHDSWVESLNGLLNSCVVNARCGELEVWNGSWPKNDLNVVLGKEDEGGGGSSSKFRSRCWLKLPNVRGLAGGGMKLVNRIRRKGSSTSRMGSARTHTKPKDVSPGPTWKGVGWKFEALTVTGPRIREVALSQPTQEGNIQVTRLVVATPSLLLPPHSHWLYQLFALSPSTLTSLTFQQIQYHESYWEASFSWMMKATSLQTGLEELVISGCKTLPKEKLIEFVRSLKGLKRLTLEHPVPVFDAKNWEEKRIQLPKLKEVSVPWDWNFLFVTMQESTGSGSGGGRVQIATQEA</sequence>
<keyword evidence="2" id="KW-1185">Reference proteome</keyword>
<dbReference type="EMBL" id="ML208678">
    <property type="protein sequence ID" value="TFK61264.1"/>
    <property type="molecule type" value="Genomic_DNA"/>
</dbReference>
<evidence type="ECO:0000313" key="1">
    <source>
        <dbReference type="EMBL" id="TFK61264.1"/>
    </source>
</evidence>
<dbReference type="Proteomes" id="UP000308600">
    <property type="component" value="Unassembled WGS sequence"/>
</dbReference>
<organism evidence="1 2">
    <name type="scientific">Pluteus cervinus</name>
    <dbReference type="NCBI Taxonomy" id="181527"/>
    <lineage>
        <taxon>Eukaryota</taxon>
        <taxon>Fungi</taxon>
        <taxon>Dikarya</taxon>
        <taxon>Basidiomycota</taxon>
        <taxon>Agaricomycotina</taxon>
        <taxon>Agaricomycetes</taxon>
        <taxon>Agaricomycetidae</taxon>
        <taxon>Agaricales</taxon>
        <taxon>Pluteineae</taxon>
        <taxon>Pluteaceae</taxon>
        <taxon>Pluteus</taxon>
    </lineage>
</organism>
<evidence type="ECO:0000313" key="2">
    <source>
        <dbReference type="Proteomes" id="UP000308600"/>
    </source>
</evidence>